<dbReference type="VEuPathDB" id="FungiDB:FUN_005188"/>
<dbReference type="VEuPathDB" id="FungiDB:RhiirFUN_007375"/>
<dbReference type="InterPro" id="IPR019956">
    <property type="entry name" value="Ubiquitin_dom"/>
</dbReference>
<dbReference type="PANTHER" id="PTHR36649">
    <property type="entry name" value="UBIQUITIN-LIKE DOMAIN-CONTAINING PROTEIN"/>
    <property type="match status" value="1"/>
</dbReference>
<dbReference type="SUPFAM" id="SSF54236">
    <property type="entry name" value="Ubiquitin-like"/>
    <property type="match status" value="1"/>
</dbReference>
<dbReference type="OrthoDB" id="428577at2759"/>
<protein>
    <submittedName>
        <fullName evidence="2">Ubiquitin-domain-containing protein</fullName>
    </submittedName>
</protein>
<evidence type="ECO:0000259" key="1">
    <source>
        <dbReference type="PROSITE" id="PS50053"/>
    </source>
</evidence>
<reference evidence="2 3" key="2">
    <citation type="submission" date="2017-10" db="EMBL/GenBank/DDBJ databases">
        <title>Extensive intraspecific genome diversity in a model arbuscular mycorrhizal fungus.</title>
        <authorList>
            <person name="Chen E.C.H."/>
            <person name="Morin E."/>
            <person name="Baudet D."/>
            <person name="Noel J."/>
            <person name="Ndikumana S."/>
            <person name="Charron P."/>
            <person name="St-Onge C."/>
            <person name="Giorgi J."/>
            <person name="Grigoriev I.V."/>
            <person name="Roux C."/>
            <person name="Martin F.M."/>
            <person name="Corradi N."/>
        </authorList>
    </citation>
    <scope>NUCLEOTIDE SEQUENCE [LARGE SCALE GENOMIC DNA]</scope>
    <source>
        <strain evidence="2 3">C2</strain>
    </source>
</reference>
<dbReference type="VEuPathDB" id="FungiDB:RhiirA1_409977"/>
<dbReference type="Gene3D" id="3.90.228.10">
    <property type="match status" value="1"/>
</dbReference>
<dbReference type="AlphaFoldDB" id="A0A2N1MSN6"/>
<sequence length="333" mass="38661">MSNTLLTAALSAVTNSKVISYDEYRNVKKRNNSYIRLDHEYFHQSHLIRGKVPTDDMNIELRSYVIIKSSWDKTTAVDVDLNETISQLKAKIQDKESIPIDQQILIFSGKVVEGESTLLDHKIQYGCTLYLLILSDGGTYGLFIHPDMLDRKYDYDFTNENDEGITFMRGNVEYKRPCGWNRIALNVLNKYEDNNWLGVNKRRCLVSSVQNEWPVSYHGTAKLNCRSIAEDGYLLSKGKRFAFGYGIYSTPDINIAYQYATKFTYEGENYRIVLQNRVNPNNLIKIPIKNLGEIWISPNEDDVRPFVIYKSNKFTLHYIQFYLSNILNDYVLK</sequence>
<dbReference type="SUPFAM" id="SSF56399">
    <property type="entry name" value="ADP-ribosylation"/>
    <property type="match status" value="1"/>
</dbReference>
<reference evidence="2 3" key="1">
    <citation type="submission" date="2016-04" db="EMBL/GenBank/DDBJ databases">
        <title>Genome analyses suggest a sexual origin of heterokaryosis in a supposedly ancient asexual fungus.</title>
        <authorList>
            <person name="Ropars J."/>
            <person name="Sedzielewska K."/>
            <person name="Noel J."/>
            <person name="Charron P."/>
            <person name="Farinelli L."/>
            <person name="Marton T."/>
            <person name="Kruger M."/>
            <person name="Pelin A."/>
            <person name="Brachmann A."/>
            <person name="Corradi N."/>
        </authorList>
    </citation>
    <scope>NUCLEOTIDE SEQUENCE [LARGE SCALE GENOMIC DNA]</scope>
    <source>
        <strain evidence="2 3">C2</strain>
    </source>
</reference>
<dbReference type="PRINTS" id="PR00348">
    <property type="entry name" value="UBIQUITIN"/>
</dbReference>
<dbReference type="InterPro" id="IPR029071">
    <property type="entry name" value="Ubiquitin-like_domsf"/>
</dbReference>
<name>A0A2N1MSN6_9GLOM</name>
<gene>
    <name evidence="2" type="ORF">RhiirC2_869210</name>
</gene>
<dbReference type="PANTHER" id="PTHR36649:SF28">
    <property type="entry name" value="UBIQUITIN-LIKE DOMAIN-CONTAINING PROTEIN"/>
    <property type="match status" value="1"/>
</dbReference>
<dbReference type="Proteomes" id="UP000233469">
    <property type="component" value="Unassembled WGS sequence"/>
</dbReference>
<dbReference type="SMART" id="SM00213">
    <property type="entry name" value="UBQ"/>
    <property type="match status" value="1"/>
</dbReference>
<proteinExistence type="predicted"/>
<dbReference type="InterPro" id="IPR000626">
    <property type="entry name" value="Ubiquitin-like_dom"/>
</dbReference>
<organism evidence="2 3">
    <name type="scientific">Rhizophagus irregularis</name>
    <dbReference type="NCBI Taxonomy" id="588596"/>
    <lineage>
        <taxon>Eukaryota</taxon>
        <taxon>Fungi</taxon>
        <taxon>Fungi incertae sedis</taxon>
        <taxon>Mucoromycota</taxon>
        <taxon>Glomeromycotina</taxon>
        <taxon>Glomeromycetes</taxon>
        <taxon>Glomerales</taxon>
        <taxon>Glomeraceae</taxon>
        <taxon>Rhizophagus</taxon>
    </lineage>
</organism>
<dbReference type="Gene3D" id="3.10.20.90">
    <property type="entry name" value="Phosphatidylinositol 3-kinase Catalytic Subunit, Chain A, domain 1"/>
    <property type="match status" value="1"/>
</dbReference>
<comment type="caution">
    <text evidence="2">The sequence shown here is derived from an EMBL/GenBank/DDBJ whole genome shotgun (WGS) entry which is preliminary data.</text>
</comment>
<evidence type="ECO:0000313" key="2">
    <source>
        <dbReference type="EMBL" id="PKK64618.1"/>
    </source>
</evidence>
<dbReference type="EMBL" id="LLXL01001405">
    <property type="protein sequence ID" value="PKK64618.1"/>
    <property type="molecule type" value="Genomic_DNA"/>
</dbReference>
<accession>A0A2N1MSN6</accession>
<feature type="domain" description="Ubiquitin-like" evidence="1">
    <location>
        <begin position="63"/>
        <end position="138"/>
    </location>
</feature>
<dbReference type="PROSITE" id="PS50053">
    <property type="entry name" value="UBIQUITIN_2"/>
    <property type="match status" value="1"/>
</dbReference>
<evidence type="ECO:0000313" key="3">
    <source>
        <dbReference type="Proteomes" id="UP000233469"/>
    </source>
</evidence>
<dbReference type="Pfam" id="PF00240">
    <property type="entry name" value="ubiquitin"/>
    <property type="match status" value="1"/>
</dbReference>